<dbReference type="OrthoDB" id="434923at2759"/>
<gene>
    <name evidence="4" type="primary">PFP-BETA1</name>
    <name evidence="4" type="ORF">SPIL2461_LOCUS13178</name>
</gene>
<evidence type="ECO:0000256" key="1">
    <source>
        <dbReference type="SAM" id="MobiDB-lite"/>
    </source>
</evidence>
<feature type="transmembrane region" description="Helical" evidence="2">
    <location>
        <begin position="350"/>
        <end position="379"/>
    </location>
</feature>
<dbReference type="Proteomes" id="UP000649617">
    <property type="component" value="Unassembled WGS sequence"/>
</dbReference>
<keyword evidence="5" id="KW-1185">Reference proteome</keyword>
<protein>
    <submittedName>
        <fullName evidence="4">PFP-BETA1 protein</fullName>
    </submittedName>
</protein>
<dbReference type="Pfam" id="PF01757">
    <property type="entry name" value="Acyl_transf_3"/>
    <property type="match status" value="1"/>
</dbReference>
<keyword evidence="2" id="KW-0812">Transmembrane</keyword>
<name>A0A812T7L9_SYMPI</name>
<feature type="transmembrane region" description="Helical" evidence="2">
    <location>
        <begin position="316"/>
        <end position="338"/>
    </location>
</feature>
<evidence type="ECO:0000313" key="5">
    <source>
        <dbReference type="Proteomes" id="UP000649617"/>
    </source>
</evidence>
<feature type="region of interest" description="Disordered" evidence="1">
    <location>
        <begin position="386"/>
        <end position="419"/>
    </location>
</feature>
<dbReference type="AlphaFoldDB" id="A0A812T7L9"/>
<dbReference type="EMBL" id="CAJNIZ010028435">
    <property type="protein sequence ID" value="CAE7507925.1"/>
    <property type="molecule type" value="Genomic_DNA"/>
</dbReference>
<organism evidence="4 5">
    <name type="scientific">Symbiodinium pilosum</name>
    <name type="common">Dinoflagellate</name>
    <dbReference type="NCBI Taxonomy" id="2952"/>
    <lineage>
        <taxon>Eukaryota</taxon>
        <taxon>Sar</taxon>
        <taxon>Alveolata</taxon>
        <taxon>Dinophyceae</taxon>
        <taxon>Suessiales</taxon>
        <taxon>Symbiodiniaceae</taxon>
        <taxon>Symbiodinium</taxon>
    </lineage>
</organism>
<feature type="domain" description="Acyltransferase 3" evidence="3">
    <location>
        <begin position="19"/>
        <end position="360"/>
    </location>
</feature>
<feature type="transmembrane region" description="Helical" evidence="2">
    <location>
        <begin position="92"/>
        <end position="112"/>
    </location>
</feature>
<evidence type="ECO:0000259" key="3">
    <source>
        <dbReference type="Pfam" id="PF01757"/>
    </source>
</evidence>
<comment type="caution">
    <text evidence="4">The sequence shown here is derived from an EMBL/GenBank/DDBJ whole genome shotgun (WGS) entry which is preliminary data.</text>
</comment>
<proteinExistence type="predicted"/>
<sequence length="453" mass="51619">MEGRTLASFRPEGSKAVVSFDRVKAFYILGLVGFHQSLLKAPNHRVHVSHYLPYSTIDHGVELMMGMMLISGWLSSATWKDATWADHMRKKVARLIPPYIVAVCFTALPLVLEYQSWRNLLQYVLEILTVGGWNPFLTFWTANRPLWFLSTLLTYHYVSPFFLRWTRRQSVRHLLVALAFLYLLRTAVACVVLLVLEQLTQDLQAYGRIIHLWSPTQIWVPFMGAILQQITVRTTLPAWVRKWHIWVLSDFLILVLLGCTHFLPKTGLPYVDALIAFNNLATGPLQLILVVLVSCDCNSFRLLLSLTKGSCQLAASMLKLSYTIYLTHWPWAVCMHYAGLFSLDSWNSMLATWATSILFAIFLDFIVVDPFTAVFCGWIMPQKPKPSMAAEDPTKNTAQIADAQKKEEKDKEEKKEAAQIPDLEAGLVLSAPSSRSCRRAETLPFRAFRYSQV</sequence>
<feature type="transmembrane region" description="Helical" evidence="2">
    <location>
        <begin position="146"/>
        <end position="163"/>
    </location>
</feature>
<evidence type="ECO:0000256" key="2">
    <source>
        <dbReference type="SAM" id="Phobius"/>
    </source>
</evidence>
<feature type="transmembrane region" description="Helical" evidence="2">
    <location>
        <begin position="216"/>
        <end position="236"/>
    </location>
</feature>
<dbReference type="InterPro" id="IPR002656">
    <property type="entry name" value="Acyl_transf_3_dom"/>
</dbReference>
<accession>A0A812T7L9</accession>
<dbReference type="GO" id="GO:0016747">
    <property type="term" value="F:acyltransferase activity, transferring groups other than amino-acyl groups"/>
    <property type="evidence" value="ECO:0007669"/>
    <property type="project" value="InterPro"/>
</dbReference>
<feature type="compositionally biased region" description="Basic and acidic residues" evidence="1">
    <location>
        <begin position="403"/>
        <end position="417"/>
    </location>
</feature>
<evidence type="ECO:0000313" key="4">
    <source>
        <dbReference type="EMBL" id="CAE7507925.1"/>
    </source>
</evidence>
<feature type="transmembrane region" description="Helical" evidence="2">
    <location>
        <begin position="243"/>
        <end position="263"/>
    </location>
</feature>
<keyword evidence="2" id="KW-0472">Membrane</keyword>
<keyword evidence="2" id="KW-1133">Transmembrane helix</keyword>
<feature type="transmembrane region" description="Helical" evidence="2">
    <location>
        <begin position="175"/>
        <end position="196"/>
    </location>
</feature>
<reference evidence="4" key="1">
    <citation type="submission" date="2021-02" db="EMBL/GenBank/DDBJ databases">
        <authorList>
            <person name="Dougan E. K."/>
            <person name="Rhodes N."/>
            <person name="Thang M."/>
            <person name="Chan C."/>
        </authorList>
    </citation>
    <scope>NUCLEOTIDE SEQUENCE</scope>
</reference>